<evidence type="ECO:0000313" key="4">
    <source>
        <dbReference type="EMBL" id="AOZ70692.1"/>
    </source>
</evidence>
<evidence type="ECO:0000256" key="1">
    <source>
        <dbReference type="SAM" id="MobiDB-lite"/>
    </source>
</evidence>
<evidence type="ECO:0000259" key="2">
    <source>
        <dbReference type="Pfam" id="PF00534"/>
    </source>
</evidence>
<evidence type="ECO:0000259" key="3">
    <source>
        <dbReference type="Pfam" id="PF13439"/>
    </source>
</evidence>
<dbReference type="AlphaFoldDB" id="A0A1D9MFP6"/>
<proteinExistence type="predicted"/>
<evidence type="ECO:0008006" key="6">
    <source>
        <dbReference type="Google" id="ProtNLM"/>
    </source>
</evidence>
<dbReference type="RefSeq" id="WP_071167013.1">
    <property type="nucleotide sequence ID" value="NZ_CP017781.1"/>
</dbReference>
<dbReference type="EMBL" id="CP017781">
    <property type="protein sequence ID" value="AOZ70692.1"/>
    <property type="molecule type" value="Genomic_DNA"/>
</dbReference>
<evidence type="ECO:0000313" key="5">
    <source>
        <dbReference type="Proteomes" id="UP000176562"/>
    </source>
</evidence>
<accession>A0A1D9MFP6</accession>
<feature type="region of interest" description="Disordered" evidence="1">
    <location>
        <begin position="383"/>
        <end position="409"/>
    </location>
</feature>
<dbReference type="InterPro" id="IPR028098">
    <property type="entry name" value="Glyco_trans_4-like_N"/>
</dbReference>
<dbReference type="Gene3D" id="3.40.50.2000">
    <property type="entry name" value="Glycogen Phosphorylase B"/>
    <property type="match status" value="2"/>
</dbReference>
<organism evidence="4 5">
    <name type="scientific">Rhodobacter xanthinilyticus</name>
    <dbReference type="NCBI Taxonomy" id="1850250"/>
    <lineage>
        <taxon>Bacteria</taxon>
        <taxon>Pseudomonadati</taxon>
        <taxon>Pseudomonadota</taxon>
        <taxon>Alphaproteobacteria</taxon>
        <taxon>Rhodobacterales</taxon>
        <taxon>Rhodobacter group</taxon>
        <taxon>Rhodobacter</taxon>
    </lineage>
</organism>
<dbReference type="KEGG" id="rhp:LPB142_16245"/>
<dbReference type="SUPFAM" id="SSF53756">
    <property type="entry name" value="UDP-Glycosyltransferase/glycogen phosphorylase"/>
    <property type="match status" value="1"/>
</dbReference>
<keyword evidence="5" id="KW-1185">Reference proteome</keyword>
<protein>
    <recommendedName>
        <fullName evidence="6">Glycosyltransferase subfamily 4-like N-terminal domain-containing protein</fullName>
    </recommendedName>
</protein>
<dbReference type="GO" id="GO:0016757">
    <property type="term" value="F:glycosyltransferase activity"/>
    <property type="evidence" value="ECO:0007669"/>
    <property type="project" value="InterPro"/>
</dbReference>
<reference evidence="4 5" key="1">
    <citation type="submission" date="2016-10" db="EMBL/GenBank/DDBJ databases">
        <title>Rhodobacter sp. LPB0142, isolated from sea water.</title>
        <authorList>
            <person name="Kim E."/>
            <person name="Yi H."/>
        </authorList>
    </citation>
    <scope>NUCLEOTIDE SEQUENCE [LARGE SCALE GENOMIC DNA]</scope>
    <source>
        <strain evidence="4 5">LPB0142</strain>
    </source>
</reference>
<dbReference type="STRING" id="1850250.LPB142_16245"/>
<gene>
    <name evidence="4" type="ORF">LPB142_16245</name>
</gene>
<dbReference type="Pfam" id="PF13439">
    <property type="entry name" value="Glyco_transf_4"/>
    <property type="match status" value="1"/>
</dbReference>
<feature type="domain" description="Glycosyl transferase family 1" evidence="2">
    <location>
        <begin position="194"/>
        <end position="337"/>
    </location>
</feature>
<dbReference type="PANTHER" id="PTHR12526">
    <property type="entry name" value="GLYCOSYLTRANSFERASE"/>
    <property type="match status" value="1"/>
</dbReference>
<sequence length="409" mass="42605">MMTGAPRITMLSAALSRDGGGVFASILGAAEALADRGVPVSLIGLADSHSAADRPTDPRLASRVVTLRQRMPLGVPAPLVRAIADERPDILHLHGLWLPPSRAMAGWRNSSGRPTVISPHGMLDPWALANSAWKKCLAGLMFERANLAAASCIHALNLAEAAAVRAYGLRGPVAVIPNGVHLPTVVSAADAAAGAGDGRRVMLFLGRLHPKKGLSETIQAWSRMDAALRADWRLVIAGWDDGGHGAVLRDLAGPMLASGDICFVGPLFGPAKEAALRGASAFILASHSEGLPMAVLEAWSHGKPAFMSAACNLPEGFAADAAIRVTPEPQALADALAMHLGRADLPDIGARGRALVAERFSWPAVGARLAAVYDWLLGGGPMPADVEPEPGQSTPRRRPGPALRRDGCS</sequence>
<feature type="domain" description="Glycosyltransferase subfamily 4-like N-terminal" evidence="3">
    <location>
        <begin position="20"/>
        <end position="181"/>
    </location>
</feature>
<dbReference type="InterPro" id="IPR001296">
    <property type="entry name" value="Glyco_trans_1"/>
</dbReference>
<dbReference type="Pfam" id="PF00534">
    <property type="entry name" value="Glycos_transf_1"/>
    <property type="match status" value="1"/>
</dbReference>
<dbReference type="PANTHER" id="PTHR12526:SF637">
    <property type="entry name" value="GLYCOSYLTRANSFERASE EPSF-RELATED"/>
    <property type="match status" value="1"/>
</dbReference>
<name>A0A1D9MFP6_9RHOB</name>
<dbReference type="Proteomes" id="UP000176562">
    <property type="component" value="Chromosome"/>
</dbReference>